<keyword evidence="4" id="KW-0808">Transferase</keyword>
<feature type="domain" description="Acyltransferase 3" evidence="3">
    <location>
        <begin position="10"/>
        <end position="317"/>
    </location>
</feature>
<dbReference type="Pfam" id="PF01757">
    <property type="entry name" value="Acyl_transf_3"/>
    <property type="match status" value="1"/>
</dbReference>
<dbReference type="RefSeq" id="WP_405129628.1">
    <property type="nucleotide sequence ID" value="NZ_JAHWXS010000013.1"/>
</dbReference>
<proteinExistence type="predicted"/>
<evidence type="ECO:0000313" key="5">
    <source>
        <dbReference type="Proteomes" id="UP001621534"/>
    </source>
</evidence>
<feature type="transmembrane region" description="Helical" evidence="2">
    <location>
        <begin position="149"/>
        <end position="168"/>
    </location>
</feature>
<gene>
    <name evidence="4" type="ORF">KW869_13595</name>
</gene>
<accession>A0ABW8NX64</accession>
<keyword evidence="2" id="KW-1133">Transmembrane helix</keyword>
<feature type="transmembrane region" description="Helical" evidence="2">
    <location>
        <begin position="175"/>
        <end position="193"/>
    </location>
</feature>
<keyword evidence="4" id="KW-0012">Acyltransferase</keyword>
<dbReference type="InterPro" id="IPR050879">
    <property type="entry name" value="Acyltransferase_3"/>
</dbReference>
<feature type="transmembrane region" description="Helical" evidence="2">
    <location>
        <begin position="276"/>
        <end position="294"/>
    </location>
</feature>
<feature type="transmembrane region" description="Helical" evidence="2">
    <location>
        <begin position="229"/>
        <end position="244"/>
    </location>
</feature>
<comment type="caution">
    <text evidence="4">The sequence shown here is derived from an EMBL/GenBank/DDBJ whole genome shotgun (WGS) entry which is preliminary data.</text>
</comment>
<keyword evidence="2" id="KW-0812">Transmembrane</keyword>
<keyword evidence="5" id="KW-1185">Reference proteome</keyword>
<dbReference type="EMBL" id="JAHWXS010000013">
    <property type="protein sequence ID" value="MFK5734572.1"/>
    <property type="molecule type" value="Genomic_DNA"/>
</dbReference>
<feature type="region of interest" description="Disordered" evidence="1">
    <location>
        <begin position="336"/>
        <end position="360"/>
    </location>
</feature>
<dbReference type="InterPro" id="IPR002656">
    <property type="entry name" value="Acyl_transf_3_dom"/>
</dbReference>
<evidence type="ECO:0000259" key="3">
    <source>
        <dbReference type="Pfam" id="PF01757"/>
    </source>
</evidence>
<feature type="compositionally biased region" description="Polar residues" evidence="1">
    <location>
        <begin position="344"/>
        <end position="360"/>
    </location>
</feature>
<feature type="transmembrane region" description="Helical" evidence="2">
    <location>
        <begin position="199"/>
        <end position="217"/>
    </location>
</feature>
<feature type="transmembrane region" description="Helical" evidence="2">
    <location>
        <begin position="250"/>
        <end position="267"/>
    </location>
</feature>
<feature type="transmembrane region" description="Helical" evidence="2">
    <location>
        <begin position="81"/>
        <end position="100"/>
    </location>
</feature>
<protein>
    <submittedName>
        <fullName evidence="4">Acyltransferase</fullName>
    </submittedName>
</protein>
<dbReference type="GO" id="GO:0016746">
    <property type="term" value="F:acyltransferase activity"/>
    <property type="evidence" value="ECO:0007669"/>
    <property type="project" value="UniProtKB-KW"/>
</dbReference>
<dbReference type="Proteomes" id="UP001621534">
    <property type="component" value="Unassembled WGS sequence"/>
</dbReference>
<evidence type="ECO:0000256" key="1">
    <source>
        <dbReference type="SAM" id="MobiDB-lite"/>
    </source>
</evidence>
<name>A0ABW8NX64_9PSED</name>
<keyword evidence="2" id="KW-0472">Membrane</keyword>
<evidence type="ECO:0000313" key="4">
    <source>
        <dbReference type="EMBL" id="MFK5734572.1"/>
    </source>
</evidence>
<evidence type="ECO:0000256" key="2">
    <source>
        <dbReference type="SAM" id="Phobius"/>
    </source>
</evidence>
<feature type="transmembrane region" description="Helical" evidence="2">
    <location>
        <begin position="41"/>
        <end position="60"/>
    </location>
</feature>
<reference evidence="4 5" key="1">
    <citation type="journal article" date="2012" name="Plant Soil">
        <title>Screening of plant growth-promoting traits in arsenic-resistant bacteria isolated from the rhizosphere of soybean plants from Argentinean agricultural soil.</title>
        <authorList>
            <person name="Wevar Oller A.L."/>
            <person name="Talano M.A."/>
            <person name="Agostini E."/>
        </authorList>
    </citation>
    <scope>NUCLEOTIDE SEQUENCE [LARGE SCALE GENOMIC DNA]</scope>
    <source>
        <strain evidence="4 5">AW4</strain>
    </source>
</reference>
<feature type="transmembrane region" description="Helical" evidence="2">
    <location>
        <begin position="300"/>
        <end position="323"/>
    </location>
</feature>
<dbReference type="PANTHER" id="PTHR23028">
    <property type="entry name" value="ACETYLTRANSFERASE"/>
    <property type="match status" value="1"/>
</dbReference>
<sequence length="360" mass="41113">MIGPNHRSNSFDLIRHGAALAVLVAHHYALSRFPTPQFWGIFSYGAFAVLVFFAISGYLVTKSYWNSTSFWTYFEKRLRRLFPALIVCSALMVIFLYGFMGQQSPALKFIFSERAYNAFMAHVWLDGSRDINKFSADFKYPNAANGSLWTLRYEFFSYIIIPCTLILFRKSYKGLIALLALCILLQTYSAITNEKIVSIWRQTLLMTPFLVGALMFFTEEHWNNTKTKLILFLACLTMIAITPRNPAYQMVFYVCLSIITILIGISFKENLIAGKFDISYGIYIYAFPVQQIIINKTTLSFYPSMAAAAAITLLLATASWYWVEKPFLKRHHSSSNIKTHDTSDTQQTALASSDPTLRNQ</sequence>
<organism evidence="4 5">
    <name type="scientific">Pseudomonas urmiensis</name>
    <dbReference type="NCBI Taxonomy" id="2745493"/>
    <lineage>
        <taxon>Bacteria</taxon>
        <taxon>Pseudomonadati</taxon>
        <taxon>Pseudomonadota</taxon>
        <taxon>Gammaproteobacteria</taxon>
        <taxon>Pseudomonadales</taxon>
        <taxon>Pseudomonadaceae</taxon>
        <taxon>Pseudomonas</taxon>
    </lineage>
</organism>